<dbReference type="EMBL" id="CAADFG010000024">
    <property type="protein sequence ID" value="VFJ90816.1"/>
    <property type="molecule type" value="Genomic_DNA"/>
</dbReference>
<dbReference type="AlphaFoldDB" id="A0A450V171"/>
<name>A0A450V171_9GAMM</name>
<dbReference type="Pfam" id="PF24392">
    <property type="entry name" value="Parb-CE"/>
    <property type="match status" value="1"/>
</dbReference>
<evidence type="ECO:0000259" key="1">
    <source>
        <dbReference type="Pfam" id="PF24392"/>
    </source>
</evidence>
<evidence type="ECO:0000313" key="2">
    <source>
        <dbReference type="EMBL" id="VFJ90816.1"/>
    </source>
</evidence>
<evidence type="ECO:0000313" key="3">
    <source>
        <dbReference type="EMBL" id="VFJ91848.1"/>
    </source>
</evidence>
<accession>A0A450V171</accession>
<feature type="domain" description="ParB-like catalytic effector" evidence="1">
    <location>
        <begin position="14"/>
        <end position="165"/>
    </location>
</feature>
<dbReference type="EMBL" id="CAADFJ010000022">
    <property type="protein sequence ID" value="VFJ98521.1"/>
    <property type="molecule type" value="Genomic_DNA"/>
</dbReference>
<organism evidence="4">
    <name type="scientific">Candidatus Kentrum eta</name>
    <dbReference type="NCBI Taxonomy" id="2126337"/>
    <lineage>
        <taxon>Bacteria</taxon>
        <taxon>Pseudomonadati</taxon>
        <taxon>Pseudomonadota</taxon>
        <taxon>Gammaproteobacteria</taxon>
        <taxon>Candidatus Kentrum</taxon>
    </lineage>
</organism>
<dbReference type="InterPro" id="IPR057241">
    <property type="entry name" value="Parb-CE"/>
</dbReference>
<proteinExistence type="predicted"/>
<gene>
    <name evidence="2" type="ORF">BECKH772A_GA0070896_100247</name>
    <name evidence="3" type="ORF">BECKH772B_GA0070898_100225</name>
    <name evidence="4" type="ORF">BECKH772C_GA0070978_100226</name>
</gene>
<evidence type="ECO:0000313" key="4">
    <source>
        <dbReference type="EMBL" id="VFJ98521.1"/>
    </source>
</evidence>
<protein>
    <recommendedName>
        <fullName evidence="1">ParB-like catalytic effector domain-containing protein</fullName>
    </recommendedName>
</protein>
<reference evidence="4" key="1">
    <citation type="submission" date="2019-02" db="EMBL/GenBank/DDBJ databases">
        <authorList>
            <person name="Gruber-Vodicka R. H."/>
            <person name="Seah K. B. B."/>
        </authorList>
    </citation>
    <scope>NUCLEOTIDE SEQUENCE</scope>
    <source>
        <strain evidence="4">BECK_SA2B12</strain>
        <strain evidence="2">BECK_SA2B15</strain>
        <strain evidence="3">BECK_SA2B20</strain>
    </source>
</reference>
<sequence>MKILRHQPITRAELLAALGQTRLRGHGEPFLYEHATLSLETALDPDSLVPAQNYVLKEDFQRIEALYRLFLEQGIDIFALDGGLRFWLRDPESGEEDGPIPLIPPVVEESLEPDGQTVWLINDGMHRVHEAKRLGQTINIVLARNVPLEYPYYAYAHSEGWRSVEELDELPDGYVKKRYRDPENYKALFRDFNAVFPGVQKQRKKTNPEFLKA</sequence>
<dbReference type="EMBL" id="CAADFI010000022">
    <property type="protein sequence ID" value="VFJ91848.1"/>
    <property type="molecule type" value="Genomic_DNA"/>
</dbReference>